<dbReference type="SMART" id="SM01134">
    <property type="entry name" value="DeoRC"/>
    <property type="match status" value="1"/>
</dbReference>
<protein>
    <submittedName>
        <fullName evidence="5">DeoR/GlpR transcriptional regulator</fullName>
    </submittedName>
</protein>
<keyword evidence="2" id="KW-0238">DNA-binding</keyword>
<evidence type="ECO:0000256" key="2">
    <source>
        <dbReference type="ARBA" id="ARBA00023125"/>
    </source>
</evidence>
<dbReference type="Proteomes" id="UP000297454">
    <property type="component" value="Unassembled WGS sequence"/>
</dbReference>
<name>A0A4R9C0K7_9FIRM</name>
<evidence type="ECO:0000313" key="5">
    <source>
        <dbReference type="EMBL" id="TFF64999.1"/>
    </source>
</evidence>
<dbReference type="InterPro" id="IPR036388">
    <property type="entry name" value="WH-like_DNA-bd_sf"/>
</dbReference>
<dbReference type="InterPro" id="IPR050313">
    <property type="entry name" value="Carb_Metab_HTH_regulators"/>
</dbReference>
<dbReference type="PROSITE" id="PS00894">
    <property type="entry name" value="HTH_DEOR_1"/>
    <property type="match status" value="1"/>
</dbReference>
<sequence length="246" mass="27907">MLKEERLSKIIELLNKNNTLKTEEISDYLNVSLATVRRDLNELDESKKIKKIFGGAKSIKNINYITTEDRMDDKINVNIKQKLAIGKFAAELIHDNDFVYMDAGSSVEAMITYIHANNVVFVTNSIWIARELSALKYKVYILPGEIKLSTDSIIGVSAIQYLANFNFTLGFFGTNGIHKDFGFTTPDINEAMIKSEAIKRCKKKYILADSSKFDKVSQVSFCKDFSTDIITEKSENQEFIGEILKI</sequence>
<dbReference type="InterPro" id="IPR036390">
    <property type="entry name" value="WH_DNA-bd_sf"/>
</dbReference>
<evidence type="ECO:0000259" key="4">
    <source>
        <dbReference type="PROSITE" id="PS51000"/>
    </source>
</evidence>
<proteinExistence type="predicted"/>
<dbReference type="InterPro" id="IPR037171">
    <property type="entry name" value="NagB/RpiA_transferase-like"/>
</dbReference>
<dbReference type="PANTHER" id="PTHR30363">
    <property type="entry name" value="HTH-TYPE TRANSCRIPTIONAL REGULATOR SRLR-RELATED"/>
    <property type="match status" value="1"/>
</dbReference>
<dbReference type="GO" id="GO:0003677">
    <property type="term" value="F:DNA binding"/>
    <property type="evidence" value="ECO:0007669"/>
    <property type="project" value="UniProtKB-KW"/>
</dbReference>
<dbReference type="EMBL" id="SCFR01000026">
    <property type="protein sequence ID" value="TFF64999.1"/>
    <property type="molecule type" value="Genomic_DNA"/>
</dbReference>
<dbReference type="PROSITE" id="PS51000">
    <property type="entry name" value="HTH_DEOR_2"/>
    <property type="match status" value="1"/>
</dbReference>
<reference evidence="5 6" key="1">
    <citation type="submission" date="2019-01" db="EMBL/GenBank/DDBJ databases">
        <title>Draft Genome Sequences of Helcococcus ovis Strains Isolated from the Uterus and Vagina of Dairy Cows with Metritis.</title>
        <authorList>
            <person name="Cunha F."/>
            <person name="Jeon S.J."/>
            <person name="Kutzer P."/>
            <person name="Galvao K.N."/>
        </authorList>
    </citation>
    <scope>NUCLEOTIDE SEQUENCE [LARGE SCALE GENOMIC DNA]</scope>
    <source>
        <strain evidence="5 6">KG-37</strain>
    </source>
</reference>
<dbReference type="InterPro" id="IPR018356">
    <property type="entry name" value="Tscrpt_reg_HTH_DeoR_CS"/>
</dbReference>
<evidence type="ECO:0000256" key="3">
    <source>
        <dbReference type="ARBA" id="ARBA00023163"/>
    </source>
</evidence>
<dbReference type="InterPro" id="IPR001034">
    <property type="entry name" value="DeoR_HTH"/>
</dbReference>
<keyword evidence="1" id="KW-0805">Transcription regulation</keyword>
<dbReference type="Gene3D" id="3.40.50.1360">
    <property type="match status" value="1"/>
</dbReference>
<dbReference type="SUPFAM" id="SSF100950">
    <property type="entry name" value="NagB/RpiA/CoA transferase-like"/>
    <property type="match status" value="1"/>
</dbReference>
<organism evidence="5 6">
    <name type="scientific">Helcococcus ovis</name>
    <dbReference type="NCBI Taxonomy" id="72026"/>
    <lineage>
        <taxon>Bacteria</taxon>
        <taxon>Bacillati</taxon>
        <taxon>Bacillota</taxon>
        <taxon>Tissierellia</taxon>
        <taxon>Tissierellales</taxon>
        <taxon>Peptoniphilaceae</taxon>
        <taxon>Helcococcus</taxon>
    </lineage>
</organism>
<comment type="caution">
    <text evidence="5">The sequence shown here is derived from an EMBL/GenBank/DDBJ whole genome shotgun (WGS) entry which is preliminary data.</text>
</comment>
<keyword evidence="3" id="KW-0804">Transcription</keyword>
<gene>
    <name evidence="5" type="ORF">EQF91_06850</name>
</gene>
<evidence type="ECO:0000313" key="6">
    <source>
        <dbReference type="Proteomes" id="UP000297454"/>
    </source>
</evidence>
<dbReference type="Gene3D" id="1.10.10.10">
    <property type="entry name" value="Winged helix-like DNA-binding domain superfamily/Winged helix DNA-binding domain"/>
    <property type="match status" value="1"/>
</dbReference>
<keyword evidence="6" id="KW-1185">Reference proteome</keyword>
<dbReference type="InterPro" id="IPR014036">
    <property type="entry name" value="DeoR-like_C"/>
</dbReference>
<dbReference type="SMART" id="SM00420">
    <property type="entry name" value="HTH_DEOR"/>
    <property type="match status" value="1"/>
</dbReference>
<evidence type="ECO:0000256" key="1">
    <source>
        <dbReference type="ARBA" id="ARBA00023015"/>
    </source>
</evidence>
<dbReference type="PANTHER" id="PTHR30363:SF56">
    <property type="entry name" value="TRANSCRIPTIONAL REGULATOR, DEOR FAMILY"/>
    <property type="match status" value="1"/>
</dbReference>
<dbReference type="Pfam" id="PF08220">
    <property type="entry name" value="HTH_DeoR"/>
    <property type="match status" value="1"/>
</dbReference>
<dbReference type="RefSeq" id="WP_134744553.1">
    <property type="nucleotide sequence ID" value="NZ_CP119761.1"/>
</dbReference>
<dbReference type="Pfam" id="PF00455">
    <property type="entry name" value="DeoRC"/>
    <property type="match status" value="1"/>
</dbReference>
<feature type="domain" description="HTH deoR-type" evidence="4">
    <location>
        <begin position="3"/>
        <end position="58"/>
    </location>
</feature>
<accession>A0A4R9C0K7</accession>
<dbReference type="GO" id="GO:0003700">
    <property type="term" value="F:DNA-binding transcription factor activity"/>
    <property type="evidence" value="ECO:0007669"/>
    <property type="project" value="InterPro"/>
</dbReference>
<dbReference type="PRINTS" id="PR00037">
    <property type="entry name" value="HTHLACR"/>
</dbReference>
<dbReference type="AlphaFoldDB" id="A0A4R9C0K7"/>
<dbReference type="SUPFAM" id="SSF46785">
    <property type="entry name" value="Winged helix' DNA-binding domain"/>
    <property type="match status" value="1"/>
</dbReference>